<dbReference type="PANTHER" id="PTHR12242">
    <property type="entry name" value="OS02G0130600 PROTEIN-RELATED"/>
    <property type="match status" value="1"/>
</dbReference>
<dbReference type="Proteomes" id="UP000027238">
    <property type="component" value="Unassembled WGS sequence"/>
</dbReference>
<evidence type="ECO:0000313" key="3">
    <source>
        <dbReference type="Proteomes" id="UP000027238"/>
    </source>
</evidence>
<dbReference type="OMA" id="QHAMNSG"/>
<organism evidence="2 3">
    <name type="scientific">Colletotrichum sublineola</name>
    <name type="common">Sorghum anthracnose fungus</name>
    <dbReference type="NCBI Taxonomy" id="1173701"/>
    <lineage>
        <taxon>Eukaryota</taxon>
        <taxon>Fungi</taxon>
        <taxon>Dikarya</taxon>
        <taxon>Ascomycota</taxon>
        <taxon>Pezizomycotina</taxon>
        <taxon>Sordariomycetes</taxon>
        <taxon>Hypocreomycetidae</taxon>
        <taxon>Glomerellales</taxon>
        <taxon>Glomerellaceae</taxon>
        <taxon>Colletotrichum</taxon>
        <taxon>Colletotrichum graminicola species complex</taxon>
    </lineage>
</organism>
<dbReference type="AlphaFoldDB" id="A0A066XKZ1"/>
<protein>
    <recommendedName>
        <fullName evidence="4">FAR-17a/AIG1-like protein</fullName>
    </recommendedName>
</protein>
<keyword evidence="1" id="KW-1133">Transmembrane helix</keyword>
<dbReference type="HOGENOM" id="CLU_062880_0_0_1"/>
<gene>
    <name evidence="2" type="ORF">CSUB01_10853</name>
</gene>
<keyword evidence="3" id="KW-1185">Reference proteome</keyword>
<dbReference type="PROSITE" id="PS51257">
    <property type="entry name" value="PROKAR_LIPOPROTEIN"/>
    <property type="match status" value="1"/>
</dbReference>
<keyword evidence="1" id="KW-0812">Transmembrane</keyword>
<dbReference type="eggNOG" id="ENOG502RZDB">
    <property type="taxonomic scope" value="Eukaryota"/>
</dbReference>
<keyword evidence="1" id="KW-0472">Membrane</keyword>
<dbReference type="GO" id="GO:0016020">
    <property type="term" value="C:membrane"/>
    <property type="evidence" value="ECO:0007669"/>
    <property type="project" value="TreeGrafter"/>
</dbReference>
<dbReference type="PANTHER" id="PTHR12242:SF1">
    <property type="entry name" value="MYND-TYPE DOMAIN-CONTAINING PROTEIN"/>
    <property type="match status" value="1"/>
</dbReference>
<feature type="transmembrane region" description="Helical" evidence="1">
    <location>
        <begin position="177"/>
        <end position="197"/>
    </location>
</feature>
<comment type="caution">
    <text evidence="2">The sequence shown here is derived from an EMBL/GenBank/DDBJ whole genome shotgun (WGS) entry which is preliminary data.</text>
</comment>
<sequence length="275" mass="31462">MLAAFRLGTGLWDPSHRYETSWLLSPYLLGACRALISLYIFVVRFFVIGWTCSRAEYGGCKAVGQSFSYFTVLTYWGLGFYFLISAIHTLTYARSGSPLLERFPRLLQALHAFYYTTVTTYPFIVTIVYWAIIYKAPWYADEFSAWSNISQHGLNSAFALFEILVPRTTAAQLEWVHMFWLIIVLALYLTLAYVTYYTQGFYTYSFLDLRKNSSGSVAGYIVGIAVAAVVFFLVVKGLIWLRAWVTEKKLGMDGKFAKQRFHGYDNELGTINSKN</sequence>
<dbReference type="OrthoDB" id="419711at2759"/>
<feature type="transmembrane region" description="Helical" evidence="1">
    <location>
        <begin position="217"/>
        <end position="241"/>
    </location>
</feature>
<feature type="transmembrane region" description="Helical" evidence="1">
    <location>
        <begin position="112"/>
        <end position="133"/>
    </location>
</feature>
<reference evidence="3" key="1">
    <citation type="journal article" date="2014" name="Genome Announc.">
        <title>Draft genome sequence of Colletotrichum sublineola, a destructive pathogen of cultivated sorghum.</title>
        <authorList>
            <person name="Baroncelli R."/>
            <person name="Sanz-Martin J.M."/>
            <person name="Rech G.E."/>
            <person name="Sukno S.A."/>
            <person name="Thon M.R."/>
        </authorList>
    </citation>
    <scope>NUCLEOTIDE SEQUENCE [LARGE SCALE GENOMIC DNA]</scope>
    <source>
        <strain evidence="3">TX430BB</strain>
    </source>
</reference>
<evidence type="ECO:0000256" key="1">
    <source>
        <dbReference type="SAM" id="Phobius"/>
    </source>
</evidence>
<name>A0A066XKZ1_COLSU</name>
<evidence type="ECO:0000313" key="2">
    <source>
        <dbReference type="EMBL" id="KDN68319.1"/>
    </source>
</evidence>
<evidence type="ECO:0008006" key="4">
    <source>
        <dbReference type="Google" id="ProtNLM"/>
    </source>
</evidence>
<accession>A0A066XKZ1</accession>
<feature type="transmembrane region" description="Helical" evidence="1">
    <location>
        <begin position="27"/>
        <end position="47"/>
    </location>
</feature>
<dbReference type="EMBL" id="JMSE01000681">
    <property type="protein sequence ID" value="KDN68319.1"/>
    <property type="molecule type" value="Genomic_DNA"/>
</dbReference>
<dbReference type="STRING" id="1173701.A0A066XKZ1"/>
<feature type="transmembrane region" description="Helical" evidence="1">
    <location>
        <begin position="67"/>
        <end position="91"/>
    </location>
</feature>
<proteinExistence type="predicted"/>